<dbReference type="Gene3D" id="3.90.1150.200">
    <property type="match status" value="1"/>
</dbReference>
<dbReference type="Proteomes" id="UP000823891">
    <property type="component" value="Unassembled WGS sequence"/>
</dbReference>
<evidence type="ECO:0000313" key="2">
    <source>
        <dbReference type="EMBL" id="HJC23970.1"/>
    </source>
</evidence>
<dbReference type="Pfam" id="PF08818">
    <property type="entry name" value="DUF1801"/>
    <property type="match status" value="1"/>
</dbReference>
<dbReference type="InterPro" id="IPR014922">
    <property type="entry name" value="YdhG-like"/>
</dbReference>
<sequence>MWTCPKCGREFKKTNQGHYCGKAPETVSEYIESQSSEARSHLTKLAAIIRDSVPGVNERISWSMPTYEKAGKSVSFSACKNHVSLYVGSEAIEKFASELGEFATKKSAVYLPYNKSLPSGLIEDMVKWCFL</sequence>
<evidence type="ECO:0000313" key="3">
    <source>
        <dbReference type="Proteomes" id="UP000823891"/>
    </source>
</evidence>
<dbReference type="SUPFAM" id="SSF159888">
    <property type="entry name" value="YdhG-like"/>
    <property type="match status" value="1"/>
</dbReference>
<proteinExistence type="predicted"/>
<name>A0A9D2SQT6_9FIRM</name>
<reference evidence="2" key="1">
    <citation type="journal article" date="2021" name="PeerJ">
        <title>Extensive microbial diversity within the chicken gut microbiome revealed by metagenomics and culture.</title>
        <authorList>
            <person name="Gilroy R."/>
            <person name="Ravi A."/>
            <person name="Getino M."/>
            <person name="Pursley I."/>
            <person name="Horton D.L."/>
            <person name="Alikhan N.F."/>
            <person name="Baker D."/>
            <person name="Gharbi K."/>
            <person name="Hall N."/>
            <person name="Watson M."/>
            <person name="Adriaenssens E.M."/>
            <person name="Foster-Nyarko E."/>
            <person name="Jarju S."/>
            <person name="Secka A."/>
            <person name="Antonio M."/>
            <person name="Oren A."/>
            <person name="Chaudhuri R.R."/>
            <person name="La Ragione R."/>
            <person name="Hildebrand F."/>
            <person name="Pallen M.J."/>
        </authorList>
    </citation>
    <scope>NUCLEOTIDE SEQUENCE</scope>
    <source>
        <strain evidence="2">USAMLcec2-132</strain>
    </source>
</reference>
<protein>
    <submittedName>
        <fullName evidence="2">DUF1801 domain-containing protein</fullName>
    </submittedName>
</protein>
<feature type="domain" description="YdhG-like" evidence="1">
    <location>
        <begin position="39"/>
        <end position="127"/>
    </location>
</feature>
<organism evidence="2 3">
    <name type="scientific">Candidatus Eisenbergiella merdavium</name>
    <dbReference type="NCBI Taxonomy" id="2838551"/>
    <lineage>
        <taxon>Bacteria</taxon>
        <taxon>Bacillati</taxon>
        <taxon>Bacillota</taxon>
        <taxon>Clostridia</taxon>
        <taxon>Lachnospirales</taxon>
        <taxon>Lachnospiraceae</taxon>
        <taxon>Eisenbergiella</taxon>
    </lineage>
</organism>
<gene>
    <name evidence="2" type="ORF">H9761_09715</name>
</gene>
<dbReference type="AlphaFoldDB" id="A0A9D2SQT6"/>
<reference evidence="2" key="2">
    <citation type="submission" date="2021-04" db="EMBL/GenBank/DDBJ databases">
        <authorList>
            <person name="Gilroy R."/>
        </authorList>
    </citation>
    <scope>NUCLEOTIDE SEQUENCE</scope>
    <source>
        <strain evidence="2">USAMLcec2-132</strain>
    </source>
</reference>
<evidence type="ECO:0000259" key="1">
    <source>
        <dbReference type="Pfam" id="PF08818"/>
    </source>
</evidence>
<accession>A0A9D2SQT6</accession>
<comment type="caution">
    <text evidence="2">The sequence shown here is derived from an EMBL/GenBank/DDBJ whole genome shotgun (WGS) entry which is preliminary data.</text>
</comment>
<dbReference type="EMBL" id="DWWS01000034">
    <property type="protein sequence ID" value="HJC23970.1"/>
    <property type="molecule type" value="Genomic_DNA"/>
</dbReference>